<organism evidence="1 2">
    <name type="scientific">Pseudochryseolinea flava</name>
    <dbReference type="NCBI Taxonomy" id="2059302"/>
    <lineage>
        <taxon>Bacteria</taxon>
        <taxon>Pseudomonadati</taxon>
        <taxon>Bacteroidota</taxon>
        <taxon>Cytophagia</taxon>
        <taxon>Cytophagales</taxon>
        <taxon>Fulvivirgaceae</taxon>
        <taxon>Pseudochryseolinea</taxon>
    </lineage>
</organism>
<dbReference type="AlphaFoldDB" id="A0A364Y651"/>
<gene>
    <name evidence="1" type="ORF">DQQ10_07395</name>
</gene>
<proteinExistence type="predicted"/>
<dbReference type="Proteomes" id="UP000251889">
    <property type="component" value="Unassembled WGS sequence"/>
</dbReference>
<reference evidence="1 2" key="1">
    <citation type="submission" date="2018-06" db="EMBL/GenBank/DDBJ databases">
        <title>Chryseolinea flavus sp. nov., a member of the phylum Bacteroidetes isolated from soil.</title>
        <authorList>
            <person name="Li Y."/>
            <person name="Wang J."/>
        </authorList>
    </citation>
    <scope>NUCLEOTIDE SEQUENCE [LARGE SCALE GENOMIC DNA]</scope>
    <source>
        <strain evidence="1 2">SDU1-6</strain>
    </source>
</reference>
<evidence type="ECO:0000313" key="1">
    <source>
        <dbReference type="EMBL" id="RAW02349.1"/>
    </source>
</evidence>
<protein>
    <submittedName>
        <fullName evidence="1">Uncharacterized protein</fullName>
    </submittedName>
</protein>
<dbReference type="EMBL" id="QMFY01000002">
    <property type="protein sequence ID" value="RAW02349.1"/>
    <property type="molecule type" value="Genomic_DNA"/>
</dbReference>
<accession>A0A364Y651</accession>
<sequence>MKNKRRELHAGFAEFADLARSTDECVALPRLQLTLRGGEILRGNILFFQENGAESLLMFSCAAHRQNRSLDVSIFNSREVVEMTLLE</sequence>
<keyword evidence="2" id="KW-1185">Reference proteome</keyword>
<evidence type="ECO:0000313" key="2">
    <source>
        <dbReference type="Proteomes" id="UP000251889"/>
    </source>
</evidence>
<comment type="caution">
    <text evidence="1">The sequence shown here is derived from an EMBL/GenBank/DDBJ whole genome shotgun (WGS) entry which is preliminary data.</text>
</comment>
<name>A0A364Y651_9BACT</name>